<dbReference type="SMART" id="SM00849">
    <property type="entry name" value="Lactamase_B"/>
    <property type="match status" value="1"/>
</dbReference>
<proteinExistence type="inferred from homology"/>
<keyword evidence="4" id="KW-0862">Zinc</keyword>
<reference evidence="6" key="1">
    <citation type="journal article" date="2020" name="Stud. Mycol.">
        <title>101 Dothideomycetes genomes: a test case for predicting lifestyles and emergence of pathogens.</title>
        <authorList>
            <person name="Haridas S."/>
            <person name="Albert R."/>
            <person name="Binder M."/>
            <person name="Bloem J."/>
            <person name="Labutti K."/>
            <person name="Salamov A."/>
            <person name="Andreopoulos B."/>
            <person name="Baker S."/>
            <person name="Barry K."/>
            <person name="Bills G."/>
            <person name="Bluhm B."/>
            <person name="Cannon C."/>
            <person name="Castanera R."/>
            <person name="Culley D."/>
            <person name="Daum C."/>
            <person name="Ezra D."/>
            <person name="Gonzalez J."/>
            <person name="Henrissat B."/>
            <person name="Kuo A."/>
            <person name="Liang C."/>
            <person name="Lipzen A."/>
            <person name="Lutzoni F."/>
            <person name="Magnuson J."/>
            <person name="Mondo S."/>
            <person name="Nolan M."/>
            <person name="Ohm R."/>
            <person name="Pangilinan J."/>
            <person name="Park H.-J."/>
            <person name="Ramirez L."/>
            <person name="Alfaro M."/>
            <person name="Sun H."/>
            <person name="Tritt A."/>
            <person name="Yoshinaga Y."/>
            <person name="Zwiers L.-H."/>
            <person name="Turgeon B."/>
            <person name="Goodwin S."/>
            <person name="Spatafora J."/>
            <person name="Crous P."/>
            <person name="Grigoriev I."/>
        </authorList>
    </citation>
    <scope>NUCLEOTIDE SEQUENCE</scope>
    <source>
        <strain evidence="6">HMLAC05119</strain>
    </source>
</reference>
<organism evidence="6 7">
    <name type="scientific">Ampelomyces quisqualis</name>
    <name type="common">Powdery mildew agent</name>
    <dbReference type="NCBI Taxonomy" id="50730"/>
    <lineage>
        <taxon>Eukaryota</taxon>
        <taxon>Fungi</taxon>
        <taxon>Dikarya</taxon>
        <taxon>Ascomycota</taxon>
        <taxon>Pezizomycotina</taxon>
        <taxon>Dothideomycetes</taxon>
        <taxon>Pleosporomycetidae</taxon>
        <taxon>Pleosporales</taxon>
        <taxon>Pleosporineae</taxon>
        <taxon>Phaeosphaeriaceae</taxon>
        <taxon>Ampelomyces</taxon>
    </lineage>
</organism>
<comment type="similarity">
    <text evidence="1">Belongs to the metallo-beta-lactamase superfamily.</text>
</comment>
<dbReference type="Pfam" id="PF00753">
    <property type="entry name" value="Lactamase_B"/>
    <property type="match status" value="1"/>
</dbReference>
<dbReference type="Gene3D" id="3.60.15.10">
    <property type="entry name" value="Ribonuclease Z/Hydroxyacylglutathione hydrolase-like"/>
    <property type="match status" value="1"/>
</dbReference>
<name>A0A6A5QYG9_AMPQU</name>
<evidence type="ECO:0000256" key="1">
    <source>
        <dbReference type="ARBA" id="ARBA00007749"/>
    </source>
</evidence>
<dbReference type="GO" id="GO:0046872">
    <property type="term" value="F:metal ion binding"/>
    <property type="evidence" value="ECO:0007669"/>
    <property type="project" value="UniProtKB-KW"/>
</dbReference>
<evidence type="ECO:0000256" key="2">
    <source>
        <dbReference type="ARBA" id="ARBA00022723"/>
    </source>
</evidence>
<evidence type="ECO:0000313" key="7">
    <source>
        <dbReference type="Proteomes" id="UP000800096"/>
    </source>
</evidence>
<dbReference type="AlphaFoldDB" id="A0A6A5QYG9"/>
<keyword evidence="2" id="KW-0479">Metal-binding</keyword>
<dbReference type="InterPro" id="IPR051013">
    <property type="entry name" value="MBL_superfamily_lactonases"/>
</dbReference>
<evidence type="ECO:0000256" key="3">
    <source>
        <dbReference type="ARBA" id="ARBA00022801"/>
    </source>
</evidence>
<accession>A0A6A5QYG9</accession>
<dbReference type="SUPFAM" id="SSF56281">
    <property type="entry name" value="Metallo-hydrolase/oxidoreductase"/>
    <property type="match status" value="1"/>
</dbReference>
<dbReference type="InterPro" id="IPR036866">
    <property type="entry name" value="RibonucZ/Hydroxyglut_hydro"/>
</dbReference>
<evidence type="ECO:0000256" key="4">
    <source>
        <dbReference type="ARBA" id="ARBA00022833"/>
    </source>
</evidence>
<dbReference type="CDD" id="cd07730">
    <property type="entry name" value="metallo-hydrolase-like_MBL-fold"/>
    <property type="match status" value="1"/>
</dbReference>
<gene>
    <name evidence="6" type="ORF">BDU57DRAFT_439569</name>
</gene>
<evidence type="ECO:0000313" key="6">
    <source>
        <dbReference type="EMBL" id="KAF1920452.1"/>
    </source>
</evidence>
<dbReference type="PANTHER" id="PTHR42978">
    <property type="entry name" value="QUORUM-QUENCHING LACTONASE YTNP-RELATED-RELATED"/>
    <property type="match status" value="1"/>
</dbReference>
<sequence>MSPSPPDLPWHPIPASESTCKVYLIQAGGLYIPYDMTLLPGPDQPNDSIKSNPSSTERKTFYAPDYVFLIEHSTTGNKYIFDLGMRKDLENLPPLLVETILPNFKCEPESPADILTKYGSPDQQPANIKAVIFSHMHFDHVGDGAQAGFHNAQLWLGPTTCTYARPGYPISPRAPTLSATLPADGSRHIIEAHIPDATLLAAGDARAGKVTQGVQQGLYRGIDLQTRAWKGVGAFERGYDCFGDGSAYVIDASGHSAGHQMMLVRTSPGSLLASSTHDQHVHPPSFILLAGDAFHHPVLLNDPRRTARPPYAGESMHAEPEVAVQTMWRARKMAEREEVWVVAAHDFSVGEAIEKGVKVITGLREIGLWREKGWKRVLEEQVQV</sequence>
<keyword evidence="3" id="KW-0378">Hydrolase</keyword>
<dbReference type="EMBL" id="ML979132">
    <property type="protein sequence ID" value="KAF1920452.1"/>
    <property type="molecule type" value="Genomic_DNA"/>
</dbReference>
<keyword evidence="7" id="KW-1185">Reference proteome</keyword>
<evidence type="ECO:0000259" key="5">
    <source>
        <dbReference type="SMART" id="SM00849"/>
    </source>
</evidence>
<dbReference type="GO" id="GO:0016787">
    <property type="term" value="F:hydrolase activity"/>
    <property type="evidence" value="ECO:0007669"/>
    <property type="project" value="UniProtKB-KW"/>
</dbReference>
<feature type="domain" description="Metallo-beta-lactamase" evidence="5">
    <location>
        <begin position="64"/>
        <end position="345"/>
    </location>
</feature>
<dbReference type="PANTHER" id="PTHR42978:SF5">
    <property type="entry name" value="METALLO-BETA-LACTAMASE DOMAIN-CONTAINING PROTEIN"/>
    <property type="match status" value="1"/>
</dbReference>
<dbReference type="OrthoDB" id="10250730at2759"/>
<dbReference type="InterPro" id="IPR001279">
    <property type="entry name" value="Metallo-B-lactamas"/>
</dbReference>
<dbReference type="Proteomes" id="UP000800096">
    <property type="component" value="Unassembled WGS sequence"/>
</dbReference>
<protein>
    <recommendedName>
        <fullName evidence="5">Metallo-beta-lactamase domain-containing protein</fullName>
    </recommendedName>
</protein>